<keyword evidence="9" id="KW-1185">Reference proteome</keyword>
<evidence type="ECO:0000313" key="9">
    <source>
        <dbReference type="Proteomes" id="UP001220324"/>
    </source>
</evidence>
<feature type="transmembrane region" description="Helical" evidence="7">
    <location>
        <begin position="141"/>
        <end position="166"/>
    </location>
</feature>
<accession>A0AAD6GKH1</accession>
<dbReference type="SUPFAM" id="SSF103473">
    <property type="entry name" value="MFS general substrate transporter"/>
    <property type="match status" value="1"/>
</dbReference>
<feature type="transmembrane region" description="Helical" evidence="7">
    <location>
        <begin position="6"/>
        <end position="28"/>
    </location>
</feature>
<gene>
    <name evidence="8" type="ORF">N7494_002483</name>
</gene>
<evidence type="ECO:0000256" key="7">
    <source>
        <dbReference type="SAM" id="Phobius"/>
    </source>
</evidence>
<evidence type="ECO:0000313" key="8">
    <source>
        <dbReference type="EMBL" id="KAJ5553105.1"/>
    </source>
</evidence>
<evidence type="ECO:0000256" key="4">
    <source>
        <dbReference type="ARBA" id="ARBA00022692"/>
    </source>
</evidence>
<comment type="subcellular location">
    <subcellularLocation>
        <location evidence="1">Membrane</location>
        <topology evidence="1">Multi-pass membrane protein</topology>
    </subcellularLocation>
</comment>
<dbReference type="PANTHER" id="PTHR23501:SF12">
    <property type="entry name" value="MAJOR FACILITATOR SUPERFAMILY (MFS) PROFILE DOMAIN-CONTAINING PROTEIN-RELATED"/>
    <property type="match status" value="1"/>
</dbReference>
<comment type="similarity">
    <text evidence="2">Belongs to the major facilitator superfamily. TCR/Tet family.</text>
</comment>
<evidence type="ECO:0000256" key="2">
    <source>
        <dbReference type="ARBA" id="ARBA00007520"/>
    </source>
</evidence>
<dbReference type="Proteomes" id="UP001220324">
    <property type="component" value="Unassembled WGS sequence"/>
</dbReference>
<evidence type="ECO:0000256" key="5">
    <source>
        <dbReference type="ARBA" id="ARBA00022989"/>
    </source>
</evidence>
<dbReference type="AlphaFoldDB" id="A0AAD6GKH1"/>
<dbReference type="GO" id="GO:0022857">
    <property type="term" value="F:transmembrane transporter activity"/>
    <property type="evidence" value="ECO:0007669"/>
    <property type="project" value="TreeGrafter"/>
</dbReference>
<dbReference type="EMBL" id="JAQIZZ010000002">
    <property type="protein sequence ID" value="KAJ5553105.1"/>
    <property type="molecule type" value="Genomic_DNA"/>
</dbReference>
<keyword evidence="4 7" id="KW-0812">Transmembrane</keyword>
<proteinExistence type="inferred from homology"/>
<reference evidence="8 9" key="1">
    <citation type="journal article" date="2023" name="IMA Fungus">
        <title>Comparative genomic study of the Penicillium genus elucidates a diverse pangenome and 15 lateral gene transfer events.</title>
        <authorList>
            <person name="Petersen C."/>
            <person name="Sorensen T."/>
            <person name="Nielsen M.R."/>
            <person name="Sondergaard T.E."/>
            <person name="Sorensen J.L."/>
            <person name="Fitzpatrick D.A."/>
            <person name="Frisvad J.C."/>
            <person name="Nielsen K.L."/>
        </authorList>
    </citation>
    <scope>NUCLEOTIDE SEQUENCE [LARGE SCALE GENOMIC DNA]</scope>
    <source>
        <strain evidence="8 9">IBT 35679</strain>
    </source>
</reference>
<protein>
    <submittedName>
        <fullName evidence="8">Major facilitator superfamily domain general substrate transporter</fullName>
    </submittedName>
</protein>
<feature type="transmembrane region" description="Helical" evidence="7">
    <location>
        <begin position="68"/>
        <end position="90"/>
    </location>
</feature>
<organism evidence="8 9">
    <name type="scientific">Penicillium frequentans</name>
    <dbReference type="NCBI Taxonomy" id="3151616"/>
    <lineage>
        <taxon>Eukaryota</taxon>
        <taxon>Fungi</taxon>
        <taxon>Dikarya</taxon>
        <taxon>Ascomycota</taxon>
        <taxon>Pezizomycotina</taxon>
        <taxon>Eurotiomycetes</taxon>
        <taxon>Eurotiomycetidae</taxon>
        <taxon>Eurotiales</taxon>
        <taxon>Aspergillaceae</taxon>
        <taxon>Penicillium</taxon>
    </lineage>
</organism>
<name>A0AAD6GKH1_9EURO</name>
<feature type="transmembrane region" description="Helical" evidence="7">
    <location>
        <begin position="35"/>
        <end position="56"/>
    </location>
</feature>
<evidence type="ECO:0000256" key="3">
    <source>
        <dbReference type="ARBA" id="ARBA00022448"/>
    </source>
</evidence>
<keyword evidence="3" id="KW-0813">Transport</keyword>
<evidence type="ECO:0000256" key="1">
    <source>
        <dbReference type="ARBA" id="ARBA00004141"/>
    </source>
</evidence>
<evidence type="ECO:0000256" key="6">
    <source>
        <dbReference type="ARBA" id="ARBA00023136"/>
    </source>
</evidence>
<keyword evidence="6 7" id="KW-0472">Membrane</keyword>
<sequence length="181" mass="18810">MARLGYYMPWYLSGGLLIVLGSALMYTVRQDTSQSWVYASSVPLGVGVGMFLQASFSVTQAVVSPENIAPAVGFMTLAQFLGITIALAIANAVLLNGCLDNIEAILPNIPSAQIQAAILGAQSDLVKDLSPALKTRVLDAIVHAIGDTYILTIAGGALVAVLSLLLPRKKLFGVASGVHAA</sequence>
<dbReference type="PANTHER" id="PTHR23501">
    <property type="entry name" value="MAJOR FACILITATOR SUPERFAMILY"/>
    <property type="match status" value="1"/>
</dbReference>
<dbReference type="InterPro" id="IPR036259">
    <property type="entry name" value="MFS_trans_sf"/>
</dbReference>
<keyword evidence="5 7" id="KW-1133">Transmembrane helix</keyword>
<comment type="caution">
    <text evidence="8">The sequence shown here is derived from an EMBL/GenBank/DDBJ whole genome shotgun (WGS) entry which is preliminary data.</text>
</comment>
<dbReference type="GO" id="GO:0005886">
    <property type="term" value="C:plasma membrane"/>
    <property type="evidence" value="ECO:0007669"/>
    <property type="project" value="TreeGrafter"/>
</dbReference>